<reference evidence="2" key="1">
    <citation type="submission" date="2016-10" db="EMBL/GenBank/DDBJ databases">
        <authorList>
            <person name="Varghese N."/>
            <person name="Submissions S."/>
        </authorList>
    </citation>
    <scope>NUCLEOTIDE SEQUENCE [LARGE SCALE GENOMIC DNA]</scope>
    <source>
        <strain evidence="2">DSM 18579</strain>
    </source>
</reference>
<dbReference type="STRING" id="1123402.SAMN02583745_02948"/>
<sequence>MFCCIHSYIATCEKHGITVFDALESLFMHNTYIKFIQGVIDKMPILE</sequence>
<dbReference type="Proteomes" id="UP000242642">
    <property type="component" value="Unassembled WGS sequence"/>
</dbReference>
<evidence type="ECO:0000313" key="1">
    <source>
        <dbReference type="EMBL" id="SET64104.1"/>
    </source>
</evidence>
<keyword evidence="2" id="KW-1185">Reference proteome</keyword>
<evidence type="ECO:0000313" key="2">
    <source>
        <dbReference type="Proteomes" id="UP000242642"/>
    </source>
</evidence>
<dbReference type="EMBL" id="FOHV01000055">
    <property type="protein sequence ID" value="SET64104.1"/>
    <property type="molecule type" value="Genomic_DNA"/>
</dbReference>
<dbReference type="AlphaFoldDB" id="A0A1I0G2K7"/>
<organism evidence="1 2">
    <name type="scientific">Thorsellia anophelis DSM 18579</name>
    <dbReference type="NCBI Taxonomy" id="1123402"/>
    <lineage>
        <taxon>Bacteria</taxon>
        <taxon>Pseudomonadati</taxon>
        <taxon>Pseudomonadota</taxon>
        <taxon>Gammaproteobacteria</taxon>
        <taxon>Enterobacterales</taxon>
        <taxon>Thorselliaceae</taxon>
        <taxon>Thorsellia</taxon>
    </lineage>
</organism>
<protein>
    <submittedName>
        <fullName evidence="1">Uncharacterized protein</fullName>
    </submittedName>
</protein>
<gene>
    <name evidence="1" type="ORF">SAMN02583745_02948</name>
</gene>
<name>A0A1I0G2K7_9GAMM</name>
<proteinExistence type="predicted"/>
<accession>A0A1I0G2K7</accession>